<evidence type="ECO:0000313" key="2">
    <source>
        <dbReference type="Proteomes" id="UP000244856"/>
    </source>
</evidence>
<dbReference type="Gene3D" id="6.10.290.20">
    <property type="match status" value="2"/>
</dbReference>
<sequence>MPAGKYTFYLHSDDRTDMMTAATIETVSQPLRGDFLRTVAAAGGALYQIDARLPGLLTELFDGKLRAGQLTGILAVVSGHYTSQASVPDEALESVTPVSRSDEKMDRRRFTLVLPDEGATGQTLSQLESVSARLRGQLLRNLIVAGCALHTLDPRFPRLLTTLPVPPANTKELAILAGQLIGVAASQCHDVSSQTQPETDKPSVAEPYTTTSKIVRNMRNLF</sequence>
<dbReference type="AlphaFoldDB" id="A0AA44Z6E3"/>
<accession>A0AA44Z6E3</accession>
<name>A0AA44Z6E3_CROSK</name>
<reference evidence="1 2" key="1">
    <citation type="submission" date="2017-04" db="EMBL/GenBank/DDBJ databases">
        <title>Cronobacter sakazakii, ST83 Lineage Isolates.</title>
        <authorList>
            <person name="Chase H."/>
            <person name="Tall B."/>
            <person name="Gopinath G."/>
            <person name="Lehner A."/>
        </authorList>
    </citation>
    <scope>NUCLEOTIDE SEQUENCE [LARGE SCALE GENOMIC DNA]</scope>
    <source>
        <strain evidence="1 2">MOD1_Comp15</strain>
    </source>
</reference>
<dbReference type="InterPro" id="IPR038307">
    <property type="entry name" value="StbB_sf"/>
</dbReference>
<comment type="caution">
    <text evidence="1">The sequence shown here is derived from an EMBL/GenBank/DDBJ whole genome shotgun (WGS) entry which is preliminary data.</text>
</comment>
<dbReference type="Proteomes" id="UP000244856">
    <property type="component" value="Unassembled WGS sequence"/>
</dbReference>
<evidence type="ECO:0000313" key="1">
    <source>
        <dbReference type="EMBL" id="PUW01563.1"/>
    </source>
</evidence>
<dbReference type="InterPro" id="IPR019720">
    <property type="entry name" value="Plasmid_stability_protein_StbB"/>
</dbReference>
<protein>
    <recommendedName>
        <fullName evidence="3">Mediator of plasmid stability</fullName>
    </recommendedName>
</protein>
<gene>
    <name evidence="1" type="ORF">B7T07_20990</name>
</gene>
<dbReference type="Pfam" id="PF10784">
    <property type="entry name" value="Plasmid_stab_B"/>
    <property type="match status" value="2"/>
</dbReference>
<dbReference type="RefSeq" id="WP_085107966.1">
    <property type="nucleotide sequence ID" value="NZ_NCTU01000023.1"/>
</dbReference>
<organism evidence="1 2">
    <name type="scientific">Cronobacter sakazakii</name>
    <name type="common">Enterobacter sakazakii</name>
    <dbReference type="NCBI Taxonomy" id="28141"/>
    <lineage>
        <taxon>Bacteria</taxon>
        <taxon>Pseudomonadati</taxon>
        <taxon>Pseudomonadota</taxon>
        <taxon>Gammaproteobacteria</taxon>
        <taxon>Enterobacterales</taxon>
        <taxon>Enterobacteriaceae</taxon>
        <taxon>Cronobacter</taxon>
    </lineage>
</organism>
<dbReference type="EMBL" id="NCTU01000023">
    <property type="protein sequence ID" value="PUW01563.1"/>
    <property type="molecule type" value="Genomic_DNA"/>
</dbReference>
<evidence type="ECO:0008006" key="3">
    <source>
        <dbReference type="Google" id="ProtNLM"/>
    </source>
</evidence>
<proteinExistence type="predicted"/>